<feature type="chain" id="PRO_5009992441" description="Cell division coordinator CpoB" evidence="2">
    <location>
        <begin position="25"/>
        <end position="254"/>
    </location>
</feature>
<dbReference type="GO" id="GO:0043093">
    <property type="term" value="P:FtsZ-dependent cytokinesis"/>
    <property type="evidence" value="ECO:0007669"/>
    <property type="project" value="UniProtKB-UniRule"/>
</dbReference>
<keyword evidence="6" id="KW-1185">Reference proteome</keyword>
<dbReference type="EMBL" id="AM286690">
    <property type="protein sequence ID" value="CAL16208.1"/>
    <property type="molecule type" value="Genomic_DNA"/>
</dbReference>
<accession>Q0VRJ0</accession>
<proteinExistence type="inferred from homology"/>
<dbReference type="OrthoDB" id="9768142at2"/>
<dbReference type="Gene3D" id="1.20.5.110">
    <property type="match status" value="1"/>
</dbReference>
<organism evidence="5 6">
    <name type="scientific">Alcanivorax borkumensis (strain ATCC 700651 / DSM 11573 / NCIMB 13689 / SK2)</name>
    <dbReference type="NCBI Taxonomy" id="393595"/>
    <lineage>
        <taxon>Bacteria</taxon>
        <taxon>Pseudomonadati</taxon>
        <taxon>Pseudomonadota</taxon>
        <taxon>Gammaproteobacteria</taxon>
        <taxon>Oceanospirillales</taxon>
        <taxon>Alcanivoracaceae</taxon>
        <taxon>Alcanivorax</taxon>
    </lineage>
</organism>
<comment type="function">
    <text evidence="2">Mediates coordination of peptidoglycan synthesis and outer membrane constriction during cell division.</text>
</comment>
<dbReference type="InterPro" id="IPR034706">
    <property type="entry name" value="CpoB"/>
</dbReference>
<keyword evidence="1 2" id="KW-0732">Signal</keyword>
<dbReference type="Pfam" id="PF13525">
    <property type="entry name" value="YfiO"/>
    <property type="match status" value="1"/>
</dbReference>
<dbReference type="GO" id="GO:0070206">
    <property type="term" value="P:protein trimerization"/>
    <property type="evidence" value="ECO:0007669"/>
    <property type="project" value="InterPro"/>
</dbReference>
<comment type="similarity">
    <text evidence="2">Belongs to the CpoB family.</text>
</comment>
<dbReference type="InterPro" id="IPR032519">
    <property type="entry name" value="YbgF_tri"/>
</dbReference>
<keyword evidence="2" id="KW-0132">Cell division</keyword>
<dbReference type="HOGENOM" id="CLU_044315_2_1_6"/>
<dbReference type="InterPro" id="IPR039565">
    <property type="entry name" value="BamD-like"/>
</dbReference>
<gene>
    <name evidence="2" type="primary">cpoB</name>
    <name evidence="5" type="ordered locus">ABO_0760</name>
</gene>
<name>Q0VRJ0_ALCBS</name>
<dbReference type="STRING" id="393595.ABO_0760"/>
<sequence precursor="true">MKVLMRARLIVGAMLGTLVFCAHAQSTGPLAVEERSLAQAQSKMRSASTPSAAVNEDGLMVLMQQQQQFEEQIQQLQGQLEELRHELSTLKKAERERYLDLDARINTLAERGSTAKEEAAVAGNNDPEADRAAYNAAKDKLVAGDFSGAIAGFEAYLKDFPQGLSRADAHFWAGKLYSDQKEPDLQKAQGHFQAVADNYPDHSKASKSLYILAVMQANAGEISPAKVNLHKLIKQYQDSREAKQAQGLLEQLNE</sequence>
<keyword evidence="2" id="KW-0131">Cell cycle</keyword>
<feature type="signal peptide" evidence="2">
    <location>
        <begin position="1"/>
        <end position="24"/>
    </location>
</feature>
<feature type="domain" description="Outer membrane lipoprotein BamD-like" evidence="3">
    <location>
        <begin position="130"/>
        <end position="253"/>
    </location>
</feature>
<protein>
    <recommendedName>
        <fullName evidence="2">Cell division coordinator CpoB</fullName>
    </recommendedName>
</protein>
<dbReference type="AlphaFoldDB" id="Q0VRJ0"/>
<keyword evidence="2" id="KW-0574">Periplasm</keyword>
<reference evidence="5 6" key="1">
    <citation type="journal article" date="2006" name="Nat. Biotechnol.">
        <title>Genome sequence of the ubiquitous hydrocarbon-degrading marine bacterium Alcanivorax borkumensis.</title>
        <authorList>
            <person name="Schneiker S."/>
            <person name="Martins dos Santos V.A.P."/>
            <person name="Bartels D."/>
            <person name="Bekel T."/>
            <person name="Brecht M."/>
            <person name="Buhrmester J."/>
            <person name="Chernikova T.N."/>
            <person name="Denaro R."/>
            <person name="Ferrer M."/>
            <person name="Gertler C."/>
            <person name="Goesmann A."/>
            <person name="Golyshina O.V."/>
            <person name="Kaminski F."/>
            <person name="Khachane A.N."/>
            <person name="Lang S."/>
            <person name="Linke B."/>
            <person name="McHardy A.C."/>
            <person name="Meyer F."/>
            <person name="Nechitaylo T."/>
            <person name="Puehler A."/>
            <person name="Regenhardt D."/>
            <person name="Rupp O."/>
            <person name="Sabirova J.S."/>
            <person name="Selbitschka W."/>
            <person name="Yakimov M.M."/>
            <person name="Timmis K.N."/>
            <person name="Vorhoelter F.-J."/>
            <person name="Weidner S."/>
            <person name="Kaiser O."/>
            <person name="Golyshin P.N."/>
        </authorList>
    </citation>
    <scope>NUCLEOTIDE SEQUENCE [LARGE SCALE GENOMIC DNA]</scope>
    <source>
        <strain evidence="6">ATCC 700651 / DSM 11573 / NCIMB 13689 / SK2</strain>
    </source>
</reference>
<evidence type="ECO:0000259" key="4">
    <source>
        <dbReference type="Pfam" id="PF16331"/>
    </source>
</evidence>
<dbReference type="eggNOG" id="COG1729">
    <property type="taxonomic scope" value="Bacteria"/>
</dbReference>
<keyword evidence="2" id="KW-0175">Coiled coil</keyword>
<evidence type="ECO:0000259" key="3">
    <source>
        <dbReference type="Pfam" id="PF13525"/>
    </source>
</evidence>
<evidence type="ECO:0000256" key="1">
    <source>
        <dbReference type="ARBA" id="ARBA00022729"/>
    </source>
</evidence>
<dbReference type="Pfam" id="PF16331">
    <property type="entry name" value="TolA_bind_tri"/>
    <property type="match status" value="1"/>
</dbReference>
<dbReference type="GO" id="GO:0030288">
    <property type="term" value="C:outer membrane-bounded periplasmic space"/>
    <property type="evidence" value="ECO:0007669"/>
    <property type="project" value="UniProtKB-UniRule"/>
</dbReference>
<dbReference type="KEGG" id="abo:ABO_0760"/>
<evidence type="ECO:0000313" key="5">
    <source>
        <dbReference type="EMBL" id="CAL16208.1"/>
    </source>
</evidence>
<comment type="subcellular location">
    <subcellularLocation>
        <location evidence="2">Periplasm</location>
    </subcellularLocation>
</comment>
<dbReference type="Proteomes" id="UP000008871">
    <property type="component" value="Chromosome"/>
</dbReference>
<dbReference type="SUPFAM" id="SSF48452">
    <property type="entry name" value="TPR-like"/>
    <property type="match status" value="1"/>
</dbReference>
<evidence type="ECO:0000313" key="6">
    <source>
        <dbReference type="Proteomes" id="UP000008871"/>
    </source>
</evidence>
<evidence type="ECO:0000256" key="2">
    <source>
        <dbReference type="HAMAP-Rule" id="MF_02066"/>
    </source>
</evidence>
<dbReference type="Gene3D" id="1.25.40.10">
    <property type="entry name" value="Tetratricopeptide repeat domain"/>
    <property type="match status" value="1"/>
</dbReference>
<dbReference type="HAMAP" id="MF_02066">
    <property type="entry name" value="CpoB"/>
    <property type="match status" value="1"/>
</dbReference>
<feature type="domain" description="YbgF trimerisation" evidence="4">
    <location>
        <begin position="57"/>
        <end position="113"/>
    </location>
</feature>
<feature type="coiled-coil region" evidence="2">
    <location>
        <begin position="59"/>
        <end position="96"/>
    </location>
</feature>
<dbReference type="InterPro" id="IPR011990">
    <property type="entry name" value="TPR-like_helical_dom_sf"/>
</dbReference>